<protein>
    <submittedName>
        <fullName evidence="1">Uncharacterized protein</fullName>
    </submittedName>
</protein>
<dbReference type="STRING" id="646529.Desaci_4538"/>
<accession>I4DC54</accession>
<dbReference type="Proteomes" id="UP000002892">
    <property type="component" value="Chromosome"/>
</dbReference>
<gene>
    <name evidence="1" type="ordered locus">Desaci_4538</name>
</gene>
<organism evidence="1 2">
    <name type="scientific">Desulfosporosinus acidiphilus (strain DSM 22704 / JCM 16185 / SJ4)</name>
    <dbReference type="NCBI Taxonomy" id="646529"/>
    <lineage>
        <taxon>Bacteria</taxon>
        <taxon>Bacillati</taxon>
        <taxon>Bacillota</taxon>
        <taxon>Clostridia</taxon>
        <taxon>Eubacteriales</taxon>
        <taxon>Desulfitobacteriaceae</taxon>
        <taxon>Desulfosporosinus</taxon>
    </lineage>
</organism>
<dbReference type="AlphaFoldDB" id="I4DC54"/>
<dbReference type="KEGG" id="dai:Desaci_4538"/>
<proteinExistence type="predicted"/>
<keyword evidence="2" id="KW-1185">Reference proteome</keyword>
<evidence type="ECO:0000313" key="2">
    <source>
        <dbReference type="Proteomes" id="UP000002892"/>
    </source>
</evidence>
<reference evidence="1 2" key="1">
    <citation type="journal article" date="2012" name="J. Bacteriol.">
        <title>Complete genome sequences of Desulfosporosinus orientis DSM765T, Desulfosporosinus youngiae DSM17734T, Desulfosporosinus meridiei DSM13257T, and Desulfosporosinus acidiphilus DSM22704T.</title>
        <authorList>
            <person name="Pester M."/>
            <person name="Brambilla E."/>
            <person name="Alazard D."/>
            <person name="Rattei T."/>
            <person name="Weinmaier T."/>
            <person name="Han J."/>
            <person name="Lucas S."/>
            <person name="Lapidus A."/>
            <person name="Cheng J.F."/>
            <person name="Goodwin L."/>
            <person name="Pitluck S."/>
            <person name="Peters L."/>
            <person name="Ovchinnikova G."/>
            <person name="Teshima H."/>
            <person name="Detter J.C."/>
            <person name="Han C.S."/>
            <person name="Tapia R."/>
            <person name="Land M.L."/>
            <person name="Hauser L."/>
            <person name="Kyrpides N.C."/>
            <person name="Ivanova N.N."/>
            <person name="Pagani I."/>
            <person name="Huntmann M."/>
            <person name="Wei C.L."/>
            <person name="Davenport K.W."/>
            <person name="Daligault H."/>
            <person name="Chain P.S."/>
            <person name="Chen A."/>
            <person name="Mavromatis K."/>
            <person name="Markowitz V."/>
            <person name="Szeto E."/>
            <person name="Mikhailova N."/>
            <person name="Pati A."/>
            <person name="Wagner M."/>
            <person name="Woyke T."/>
            <person name="Ollivier B."/>
            <person name="Klenk H.P."/>
            <person name="Spring S."/>
            <person name="Loy A."/>
        </authorList>
    </citation>
    <scope>NUCLEOTIDE SEQUENCE [LARGE SCALE GENOMIC DNA]</scope>
    <source>
        <strain evidence="2">DSM 22704 / JCM 16185 / SJ4</strain>
    </source>
</reference>
<dbReference type="HOGENOM" id="CLU_2878467_0_0_9"/>
<name>I4DC54_DESAJ</name>
<sequence>MQKQKRSQLCKERKEIVQVSVNTLRKTAICSAFEFSNIMIHGSPILFSNLKYIQIITLHYNKF</sequence>
<dbReference type="EMBL" id="CP003639">
    <property type="protein sequence ID" value="AFM43378.1"/>
    <property type="molecule type" value="Genomic_DNA"/>
</dbReference>
<evidence type="ECO:0000313" key="1">
    <source>
        <dbReference type="EMBL" id="AFM43378.1"/>
    </source>
</evidence>